<evidence type="ECO:0000313" key="3">
    <source>
        <dbReference type="Proteomes" id="UP000281738"/>
    </source>
</evidence>
<dbReference type="Proteomes" id="UP000281738">
    <property type="component" value="Unassembled WGS sequence"/>
</dbReference>
<sequence>MSDPSPVVPVPGPVLRAEARRMVTAAGHRRLLPSRCRVGRPGGQAVELPDDVDPGDAGLLADLVERALDGLADLAPPVAGARGGHEVPVLAWVARSGELEPGDTDLAWLRAARTGFWRHGLALPCFLVIGRHGWVDLVGGTGHTWSRVRASRSGGAPSPQGGPGRQGPG</sequence>
<feature type="region of interest" description="Disordered" evidence="1">
    <location>
        <begin position="149"/>
        <end position="169"/>
    </location>
</feature>
<name>A0A3N2CV18_9ACTN</name>
<dbReference type="RefSeq" id="WP_123390876.1">
    <property type="nucleotide sequence ID" value="NZ_RKHO01000001.1"/>
</dbReference>
<comment type="caution">
    <text evidence="2">The sequence shown here is derived from an EMBL/GenBank/DDBJ whole genome shotgun (WGS) entry which is preliminary data.</text>
</comment>
<proteinExistence type="predicted"/>
<evidence type="ECO:0000313" key="2">
    <source>
        <dbReference type="EMBL" id="ROR91392.1"/>
    </source>
</evidence>
<reference evidence="2 3" key="1">
    <citation type="submission" date="2018-11" db="EMBL/GenBank/DDBJ databases">
        <title>Sequencing the genomes of 1000 actinobacteria strains.</title>
        <authorList>
            <person name="Klenk H.-P."/>
        </authorList>
    </citation>
    <scope>NUCLEOTIDE SEQUENCE [LARGE SCALE GENOMIC DNA]</scope>
    <source>
        <strain evidence="2 3">DSM 12652</strain>
    </source>
</reference>
<dbReference type="AlphaFoldDB" id="A0A3N2CV18"/>
<dbReference type="EMBL" id="RKHO01000001">
    <property type="protein sequence ID" value="ROR91392.1"/>
    <property type="molecule type" value="Genomic_DNA"/>
</dbReference>
<keyword evidence="3" id="KW-1185">Reference proteome</keyword>
<gene>
    <name evidence="2" type="ORF">EDD33_2258</name>
</gene>
<dbReference type="OrthoDB" id="3789324at2"/>
<protein>
    <submittedName>
        <fullName evidence="2">Uncharacterized protein</fullName>
    </submittedName>
</protein>
<evidence type="ECO:0000256" key="1">
    <source>
        <dbReference type="SAM" id="MobiDB-lite"/>
    </source>
</evidence>
<organism evidence="2 3">
    <name type="scientific">Nocardioides aurantiacus</name>
    <dbReference type="NCBI Taxonomy" id="86796"/>
    <lineage>
        <taxon>Bacteria</taxon>
        <taxon>Bacillati</taxon>
        <taxon>Actinomycetota</taxon>
        <taxon>Actinomycetes</taxon>
        <taxon>Propionibacteriales</taxon>
        <taxon>Nocardioidaceae</taxon>
        <taxon>Nocardioides</taxon>
    </lineage>
</organism>
<accession>A0A3N2CV18</accession>